<dbReference type="SUPFAM" id="SSF54637">
    <property type="entry name" value="Thioesterase/thiol ester dehydrase-isomerase"/>
    <property type="match status" value="2"/>
</dbReference>
<dbReference type="CDD" id="cd03445">
    <property type="entry name" value="Thioesterase_II_repeat2"/>
    <property type="match status" value="1"/>
</dbReference>
<dbReference type="InterPro" id="IPR029069">
    <property type="entry name" value="HotDog_dom_sf"/>
</dbReference>
<dbReference type="CDD" id="cd03444">
    <property type="entry name" value="Thioesterase_II_repeat1"/>
    <property type="match status" value="1"/>
</dbReference>
<dbReference type="PANTHER" id="PTHR11066:SF34">
    <property type="entry name" value="ACYL-COENZYME A THIOESTERASE 8"/>
    <property type="match status" value="1"/>
</dbReference>
<dbReference type="Pfam" id="PF02551">
    <property type="entry name" value="Acyl_CoA_thio"/>
    <property type="match status" value="1"/>
</dbReference>
<evidence type="ECO:0000256" key="2">
    <source>
        <dbReference type="ARBA" id="ARBA00022801"/>
    </source>
</evidence>
<dbReference type="InterPro" id="IPR003703">
    <property type="entry name" value="Acyl_CoA_thio"/>
</dbReference>
<comment type="similarity">
    <text evidence="1">Belongs to the C/M/P thioester hydrolase family.</text>
</comment>
<reference evidence="6" key="1">
    <citation type="journal article" date="2019" name="Int. J. Syst. Evol. Microbiol.">
        <title>The Global Catalogue of Microorganisms (GCM) 10K type strain sequencing project: providing services to taxonomists for standard genome sequencing and annotation.</title>
        <authorList>
            <consortium name="The Broad Institute Genomics Platform"/>
            <consortium name="The Broad Institute Genome Sequencing Center for Infectious Disease"/>
            <person name="Wu L."/>
            <person name="Ma J."/>
        </authorList>
    </citation>
    <scope>NUCLEOTIDE SEQUENCE [LARGE SCALE GENOMIC DNA]</scope>
    <source>
        <strain evidence="6">JCM 18126</strain>
    </source>
</reference>
<dbReference type="Proteomes" id="UP001501195">
    <property type="component" value="Unassembled WGS sequence"/>
</dbReference>
<name>A0ABP9HRJ8_9ACTN</name>
<evidence type="ECO:0000256" key="1">
    <source>
        <dbReference type="ARBA" id="ARBA00006538"/>
    </source>
</evidence>
<accession>A0ABP9HRJ8</accession>
<evidence type="ECO:0000313" key="5">
    <source>
        <dbReference type="EMBL" id="GAA4976577.1"/>
    </source>
</evidence>
<dbReference type="EMBL" id="BAABIL010000222">
    <property type="protein sequence ID" value="GAA4976577.1"/>
    <property type="molecule type" value="Genomic_DNA"/>
</dbReference>
<dbReference type="InterPro" id="IPR049449">
    <property type="entry name" value="TesB_ACOT8-like_N"/>
</dbReference>
<evidence type="ECO:0000259" key="3">
    <source>
        <dbReference type="Pfam" id="PF02551"/>
    </source>
</evidence>
<sequence>MAIPPDGPVDPRLPRLLAVLDVQPVPDRPDTFTAPSLPQPHGRVFGGQVVAQVALAAGRTVGPGRALHSMHGYFLRPGDVEQPLELAVERLRDGRSFSARRVQALQSGVPIFSMIASFQEPADGLEHAAVMPDVPGPQDLPSDADLLEGVDHPFVRAWRTGRPLEVRHVVPPPYFATAPTPTGQVRAVWMRVPGRLPDDDVLHRAVLGFASDYVLFEAVLGRHGLTWATPGMSVASLDHAVWWHRPVRVDEWLLYVVETPAATGARSLMTGRFFTADGTHVASVAQEGMIRVP</sequence>
<protein>
    <submittedName>
        <fullName evidence="5">Acyl-CoA thioesterase II</fullName>
    </submittedName>
</protein>
<dbReference type="InterPro" id="IPR025652">
    <property type="entry name" value="TesB_C"/>
</dbReference>
<proteinExistence type="inferred from homology"/>
<keyword evidence="6" id="KW-1185">Reference proteome</keyword>
<feature type="domain" description="Acyl-CoA thioesterase 2 C-terminal" evidence="3">
    <location>
        <begin position="183"/>
        <end position="289"/>
    </location>
</feature>
<dbReference type="RefSeq" id="WP_345712018.1">
    <property type="nucleotide sequence ID" value="NZ_BAABIL010000222.1"/>
</dbReference>
<organism evidence="5 6">
    <name type="scientific">Kineococcus glutinatus</name>
    <dbReference type="NCBI Taxonomy" id="1070872"/>
    <lineage>
        <taxon>Bacteria</taxon>
        <taxon>Bacillati</taxon>
        <taxon>Actinomycetota</taxon>
        <taxon>Actinomycetes</taxon>
        <taxon>Kineosporiales</taxon>
        <taxon>Kineosporiaceae</taxon>
        <taxon>Kineococcus</taxon>
    </lineage>
</organism>
<gene>
    <name evidence="5" type="ORF">GCM10023225_16880</name>
</gene>
<dbReference type="Gene3D" id="2.40.160.210">
    <property type="entry name" value="Acyl-CoA thioesterase, double hotdog domain"/>
    <property type="match status" value="1"/>
</dbReference>
<comment type="caution">
    <text evidence="5">The sequence shown here is derived from an EMBL/GenBank/DDBJ whole genome shotgun (WGS) entry which is preliminary data.</text>
</comment>
<dbReference type="Pfam" id="PF13622">
    <property type="entry name" value="4HBT_3"/>
    <property type="match status" value="1"/>
</dbReference>
<dbReference type="PANTHER" id="PTHR11066">
    <property type="entry name" value="ACYL-COA THIOESTERASE"/>
    <property type="match status" value="1"/>
</dbReference>
<keyword evidence="2" id="KW-0378">Hydrolase</keyword>
<feature type="domain" description="Acyl-CoA thioesterase-like N-terminal HotDog" evidence="4">
    <location>
        <begin position="40"/>
        <end position="119"/>
    </location>
</feature>
<evidence type="ECO:0000313" key="6">
    <source>
        <dbReference type="Proteomes" id="UP001501195"/>
    </source>
</evidence>
<dbReference type="InterPro" id="IPR042171">
    <property type="entry name" value="Acyl-CoA_hotdog"/>
</dbReference>
<evidence type="ECO:0000259" key="4">
    <source>
        <dbReference type="Pfam" id="PF13622"/>
    </source>
</evidence>